<dbReference type="RefSeq" id="WP_268074351.1">
    <property type="nucleotide sequence ID" value="NZ_CP109965.1"/>
</dbReference>
<evidence type="ECO:0000313" key="1">
    <source>
        <dbReference type="EMBL" id="WAJ70052.1"/>
    </source>
</evidence>
<dbReference type="InterPro" id="IPR043129">
    <property type="entry name" value="ATPase_NBD"/>
</dbReference>
<sequence length="288" mass="33252">MMNGIGFYLLIYAKGSKQPIHSQQQHHVEGESWQDTLSHFLQHPLLKQSVVSIVLPSDQYQMLIVDKPDVNESELPNAIRYSAKDYLSTNLEDVAIDYFDMPIQMFGQNKVNLVAAKLSFIKPVIDICLRYCHQIQRITIDELAYQDLFIDVQEASMLVIHQPNEELLMQIVKDGQLYFFRRIRGFSKLNQYTEFEINQGAIDSLSIEIQRSLDYFESQLRQAPVKRIYISVSSMFEPLLIDKIGENFTMPVLPLKNRVVDELPETTENQHGFYPAVGAAQELIRGTY</sequence>
<name>A0ABY7ALA4_9ALTE</name>
<dbReference type="EMBL" id="CP109965">
    <property type="protein sequence ID" value="WAJ70052.1"/>
    <property type="molecule type" value="Genomic_DNA"/>
</dbReference>
<gene>
    <name evidence="1" type="ORF">OLW01_13045</name>
</gene>
<keyword evidence="2" id="KW-1185">Reference proteome</keyword>
<protein>
    <recommendedName>
        <fullName evidence="3">MSHA biogenesis protein MshI</fullName>
    </recommendedName>
</protein>
<accession>A0ABY7ALA4</accession>
<dbReference type="Proteomes" id="UP001163726">
    <property type="component" value="Chromosome"/>
</dbReference>
<organism evidence="1 2">
    <name type="scientific">Catenovulum adriaticum</name>
    <dbReference type="NCBI Taxonomy" id="2984846"/>
    <lineage>
        <taxon>Bacteria</taxon>
        <taxon>Pseudomonadati</taxon>
        <taxon>Pseudomonadota</taxon>
        <taxon>Gammaproteobacteria</taxon>
        <taxon>Alteromonadales</taxon>
        <taxon>Alteromonadaceae</taxon>
        <taxon>Catenovulum</taxon>
    </lineage>
</organism>
<reference evidence="1" key="1">
    <citation type="submission" date="2022-10" db="EMBL/GenBank/DDBJ databases">
        <title>Catenovulum adriacola sp. nov. isolated in the Harbour of Susak.</title>
        <authorList>
            <person name="Schoch T."/>
            <person name="Reich S.J."/>
            <person name="Stoeferle S."/>
            <person name="Flaiz M."/>
            <person name="Kazda M."/>
            <person name="Riedel C.U."/>
            <person name="Duerre P."/>
        </authorList>
    </citation>
    <scope>NUCLEOTIDE SEQUENCE</scope>
    <source>
        <strain evidence="1">TS8</strain>
    </source>
</reference>
<evidence type="ECO:0000313" key="2">
    <source>
        <dbReference type="Proteomes" id="UP001163726"/>
    </source>
</evidence>
<evidence type="ECO:0008006" key="3">
    <source>
        <dbReference type="Google" id="ProtNLM"/>
    </source>
</evidence>
<dbReference type="SUPFAM" id="SSF53067">
    <property type="entry name" value="Actin-like ATPase domain"/>
    <property type="match status" value="1"/>
</dbReference>
<proteinExistence type="predicted"/>